<protein>
    <submittedName>
        <fullName evidence="1">Uncharacterized protein</fullName>
    </submittedName>
</protein>
<dbReference type="Proteomes" id="UP000780801">
    <property type="component" value="Unassembled WGS sequence"/>
</dbReference>
<name>A0A9P6KF55_9FUNG</name>
<dbReference type="OrthoDB" id="2400963at2759"/>
<proteinExistence type="predicted"/>
<feature type="non-terminal residue" evidence="1">
    <location>
        <position position="1"/>
    </location>
</feature>
<organism evidence="1 2">
    <name type="scientific">Lunasporangiospora selenospora</name>
    <dbReference type="NCBI Taxonomy" id="979761"/>
    <lineage>
        <taxon>Eukaryota</taxon>
        <taxon>Fungi</taxon>
        <taxon>Fungi incertae sedis</taxon>
        <taxon>Mucoromycota</taxon>
        <taxon>Mortierellomycotina</taxon>
        <taxon>Mortierellomycetes</taxon>
        <taxon>Mortierellales</taxon>
        <taxon>Mortierellaceae</taxon>
        <taxon>Lunasporangiospora</taxon>
    </lineage>
</organism>
<dbReference type="EMBL" id="JAABOA010001043">
    <property type="protein sequence ID" value="KAF9582462.1"/>
    <property type="molecule type" value="Genomic_DNA"/>
</dbReference>
<gene>
    <name evidence="1" type="ORF">BGW38_000183</name>
</gene>
<accession>A0A9P6KF55</accession>
<comment type="caution">
    <text evidence="1">The sequence shown here is derived from an EMBL/GenBank/DDBJ whole genome shotgun (WGS) entry which is preliminary data.</text>
</comment>
<sequence length="62" mass="7377">PTEAVNFQVVRLDPKPELEGLQRVSIGIDDRNFPKIFPWRHVEFLDTQKRTKRRSKEQDEGE</sequence>
<keyword evidence="2" id="KW-1185">Reference proteome</keyword>
<dbReference type="AlphaFoldDB" id="A0A9P6KF55"/>
<evidence type="ECO:0000313" key="2">
    <source>
        <dbReference type="Proteomes" id="UP000780801"/>
    </source>
</evidence>
<reference evidence="1" key="1">
    <citation type="journal article" date="2020" name="Fungal Divers.">
        <title>Resolving the Mortierellaceae phylogeny through synthesis of multi-gene phylogenetics and phylogenomics.</title>
        <authorList>
            <person name="Vandepol N."/>
            <person name="Liber J."/>
            <person name="Desiro A."/>
            <person name="Na H."/>
            <person name="Kennedy M."/>
            <person name="Barry K."/>
            <person name="Grigoriev I.V."/>
            <person name="Miller A.N."/>
            <person name="O'Donnell K."/>
            <person name="Stajich J.E."/>
            <person name="Bonito G."/>
        </authorList>
    </citation>
    <scope>NUCLEOTIDE SEQUENCE</scope>
    <source>
        <strain evidence="1">KOD1015</strain>
    </source>
</reference>
<evidence type="ECO:0000313" key="1">
    <source>
        <dbReference type="EMBL" id="KAF9582462.1"/>
    </source>
</evidence>